<dbReference type="InterPro" id="IPR002781">
    <property type="entry name" value="TM_pro_TauE-like"/>
</dbReference>
<feature type="transmembrane region" description="Helical" evidence="8">
    <location>
        <begin position="40"/>
        <end position="64"/>
    </location>
</feature>
<feature type="transmembrane region" description="Helical" evidence="8">
    <location>
        <begin position="76"/>
        <end position="94"/>
    </location>
</feature>
<evidence type="ECO:0000256" key="4">
    <source>
        <dbReference type="ARBA" id="ARBA00022475"/>
    </source>
</evidence>
<keyword evidence="7 8" id="KW-0472">Membrane</keyword>
<evidence type="ECO:0000256" key="5">
    <source>
        <dbReference type="ARBA" id="ARBA00022692"/>
    </source>
</evidence>
<dbReference type="PANTHER" id="PTHR30269:SF32">
    <property type="entry name" value="MEMBRANE TRANSPORTER PROTEIN-RELATED"/>
    <property type="match status" value="1"/>
</dbReference>
<reference evidence="9 10" key="1">
    <citation type="submission" date="2016-10" db="EMBL/GenBank/DDBJ databases">
        <authorList>
            <person name="de Groot N.N."/>
        </authorList>
    </citation>
    <scope>NUCLEOTIDE SEQUENCE [LARGE SCALE GENOMIC DNA]</scope>
    <source>
        <strain evidence="9 10">R5</strain>
    </source>
</reference>
<dbReference type="EMBL" id="FMZW01000007">
    <property type="protein sequence ID" value="SDD05605.1"/>
    <property type="molecule type" value="Genomic_DNA"/>
</dbReference>
<feature type="transmembrane region" description="Helical" evidence="8">
    <location>
        <begin position="100"/>
        <end position="120"/>
    </location>
</feature>
<sequence length="250" mass="26148">MSDYLSPHVLFVALTFFVAGFVKGVAGMGLPTVSMGVLSAVMPPVSAASLLVIPSFVTNFWQLFTGPNFLGLIKRLWVMMLGILVGTLAGSWLLTSANTVYASIGLGVALIIYAVHGLFAKPLSIPARFERPLSPVIGLATGLINGATGVFTLPAVPYLQSLGLSKDDLIQALGLSFTVSTIALAAGLARGGAFHVGSITLSVLAITPALLGMHVGTMVRGRISAATFRRWFLILIAILGLELAAHPFLF</sequence>
<feature type="transmembrane region" description="Helical" evidence="8">
    <location>
        <begin position="231"/>
        <end position="249"/>
    </location>
</feature>
<evidence type="ECO:0000256" key="6">
    <source>
        <dbReference type="ARBA" id="ARBA00022989"/>
    </source>
</evidence>
<dbReference type="RefSeq" id="WP_092081876.1">
    <property type="nucleotide sequence ID" value="NZ_FMZW01000007.1"/>
</dbReference>
<comment type="similarity">
    <text evidence="2 8">Belongs to the 4-toluene sulfonate uptake permease (TSUP) (TC 2.A.102) family.</text>
</comment>
<feature type="transmembrane region" description="Helical" evidence="8">
    <location>
        <begin position="132"/>
        <end position="157"/>
    </location>
</feature>
<dbReference type="AlphaFoldDB" id="A0A1G6RNN1"/>
<name>A0A1G6RNN1_9BRAD</name>
<keyword evidence="6 8" id="KW-1133">Transmembrane helix</keyword>
<dbReference type="InterPro" id="IPR052017">
    <property type="entry name" value="TSUP"/>
</dbReference>
<accession>A0A1G6RNN1</accession>
<gene>
    <name evidence="9" type="ORF">SAMN05216337_100751</name>
</gene>
<dbReference type="GO" id="GO:0005886">
    <property type="term" value="C:plasma membrane"/>
    <property type="evidence" value="ECO:0007669"/>
    <property type="project" value="UniProtKB-SubCell"/>
</dbReference>
<feature type="transmembrane region" description="Helical" evidence="8">
    <location>
        <begin position="169"/>
        <end position="189"/>
    </location>
</feature>
<evidence type="ECO:0000256" key="2">
    <source>
        <dbReference type="ARBA" id="ARBA00009142"/>
    </source>
</evidence>
<dbReference type="Pfam" id="PF01925">
    <property type="entry name" value="TauE"/>
    <property type="match status" value="1"/>
</dbReference>
<evidence type="ECO:0000313" key="10">
    <source>
        <dbReference type="Proteomes" id="UP000199245"/>
    </source>
</evidence>
<evidence type="ECO:0000256" key="3">
    <source>
        <dbReference type="ARBA" id="ARBA00022448"/>
    </source>
</evidence>
<evidence type="ECO:0000256" key="1">
    <source>
        <dbReference type="ARBA" id="ARBA00004651"/>
    </source>
</evidence>
<organism evidence="9 10">
    <name type="scientific">Bradyrhizobium brasilense</name>
    <dbReference type="NCBI Taxonomy" id="1419277"/>
    <lineage>
        <taxon>Bacteria</taxon>
        <taxon>Pseudomonadati</taxon>
        <taxon>Pseudomonadota</taxon>
        <taxon>Alphaproteobacteria</taxon>
        <taxon>Hyphomicrobiales</taxon>
        <taxon>Nitrobacteraceae</taxon>
        <taxon>Bradyrhizobium</taxon>
    </lineage>
</organism>
<evidence type="ECO:0000256" key="8">
    <source>
        <dbReference type="RuleBase" id="RU363041"/>
    </source>
</evidence>
<evidence type="ECO:0000313" key="9">
    <source>
        <dbReference type="EMBL" id="SDD05605.1"/>
    </source>
</evidence>
<dbReference type="PANTHER" id="PTHR30269">
    <property type="entry name" value="TRANSMEMBRANE PROTEIN YFCA"/>
    <property type="match status" value="1"/>
</dbReference>
<proteinExistence type="inferred from homology"/>
<dbReference type="Proteomes" id="UP000199245">
    <property type="component" value="Unassembled WGS sequence"/>
</dbReference>
<keyword evidence="5 8" id="KW-0812">Transmembrane</keyword>
<keyword evidence="3" id="KW-0813">Transport</keyword>
<protein>
    <recommendedName>
        <fullName evidence="8">Probable membrane transporter protein</fullName>
    </recommendedName>
</protein>
<comment type="subcellular location">
    <subcellularLocation>
        <location evidence="1 8">Cell membrane</location>
        <topology evidence="1 8">Multi-pass membrane protein</topology>
    </subcellularLocation>
</comment>
<keyword evidence="4 8" id="KW-1003">Cell membrane</keyword>
<evidence type="ECO:0000256" key="7">
    <source>
        <dbReference type="ARBA" id="ARBA00023136"/>
    </source>
</evidence>
<feature type="transmembrane region" description="Helical" evidence="8">
    <location>
        <begin position="196"/>
        <end position="219"/>
    </location>
</feature>